<dbReference type="PANTHER" id="PTHR11161">
    <property type="entry name" value="O-ACYLTRANSFERASE"/>
    <property type="match status" value="1"/>
</dbReference>
<feature type="transmembrane region" description="Helical" evidence="1">
    <location>
        <begin position="219"/>
        <end position="238"/>
    </location>
</feature>
<feature type="transmembrane region" description="Helical" evidence="1">
    <location>
        <begin position="548"/>
        <end position="566"/>
    </location>
</feature>
<name>A0A8J9Y9J2_9NEOP</name>
<dbReference type="Pfam" id="PF01757">
    <property type="entry name" value="Acyl_transf_3"/>
    <property type="match status" value="1"/>
</dbReference>
<feature type="transmembrane region" description="Helical" evidence="1">
    <location>
        <begin position="300"/>
        <end position="321"/>
    </location>
</feature>
<keyword evidence="1" id="KW-1133">Transmembrane helix</keyword>
<feature type="transmembrane region" description="Helical" evidence="1">
    <location>
        <begin position="448"/>
        <end position="465"/>
    </location>
</feature>
<keyword evidence="2" id="KW-0732">Signal</keyword>
<feature type="signal peptide" evidence="2">
    <location>
        <begin position="1"/>
        <end position="18"/>
    </location>
</feature>
<keyword evidence="1" id="KW-0472">Membrane</keyword>
<sequence length="628" mass="73115">MFKVIFITVFFILKESWGIIYKANESEYYKMPELFAMDNYQACMQPGGVYCLASYYLHSRSHSDLLYFIEEYSNYKLKHFNHTHLHRATCVTSTCISYLNKTLETTPDLNKTLERCINETIWKEYKIEAKLTNILYCKEYDNRVILDPSDYIIAVVYALIIILNVIGSFYDIIICEKDNKTGNPYILAFSLPRNWTKLTAPSGVGPDSRYERLKLFNGLRALTMVCVIFSHTALVMSFTYIQNPLYIETTYEDPLKQLLFNGSLVTHTFFVLSSFLLAYNLQIHAEKQEVTWVHIPKGIIFRWIRLTPTYALVLATISTWMRHLGSGPLWDLVVTSESNFCRQYWWANIFYFNNYLYYKDRCFPQAWYLAADTQLFCLALILLVIVQNQKYRKVLLILLFLISLVITGASTYFFNLDAVVLQSPETYRTVYAHDDTFNLVYIRGHTNLSAYILGLTAGLLTYKWQMEGNDLSKLKKYRWVMWTLFPLGVLTILSGGFFYIDDYTPSTLIIVLYASLYKPIFQIILLTFIVGCIFKFEPVQRKILEWRGFTWAGRVTYCAFLLHTVFQRTYVGSQTTPLVMSDYFVMMLLCSSIFFSYACGAILWLCVEAPVAGLMRAILAPKKNNMEK</sequence>
<evidence type="ECO:0000259" key="3">
    <source>
        <dbReference type="Pfam" id="PF01757"/>
    </source>
</evidence>
<feature type="transmembrane region" description="Helical" evidence="1">
    <location>
        <begin position="477"/>
        <end position="500"/>
    </location>
</feature>
<dbReference type="AlphaFoldDB" id="A0A8J9Y9J2"/>
<accession>A0A8J9Y9J2</accession>
<feature type="transmembrane region" description="Helical" evidence="1">
    <location>
        <begin position="586"/>
        <end position="607"/>
    </location>
</feature>
<dbReference type="OrthoDB" id="10265389at2759"/>
<dbReference type="InterPro" id="IPR002656">
    <property type="entry name" value="Acyl_transf_3_dom"/>
</dbReference>
<evidence type="ECO:0000313" key="5">
    <source>
        <dbReference type="Proteomes" id="UP000838878"/>
    </source>
</evidence>
<evidence type="ECO:0000256" key="2">
    <source>
        <dbReference type="SAM" id="SignalP"/>
    </source>
</evidence>
<protein>
    <recommendedName>
        <fullName evidence="3">Acyltransferase 3 domain-containing protein</fullName>
    </recommendedName>
</protein>
<feature type="transmembrane region" description="Helical" evidence="1">
    <location>
        <begin position="520"/>
        <end position="536"/>
    </location>
</feature>
<feature type="non-terminal residue" evidence="4">
    <location>
        <position position="628"/>
    </location>
</feature>
<evidence type="ECO:0000256" key="1">
    <source>
        <dbReference type="SAM" id="Phobius"/>
    </source>
</evidence>
<dbReference type="PANTHER" id="PTHR11161:SF22">
    <property type="entry name" value="ACYLTRANSFERASE 3 DOMAIN-CONTAINING PROTEIN-RELATED"/>
    <property type="match status" value="1"/>
</dbReference>
<dbReference type="GO" id="GO:0016747">
    <property type="term" value="F:acyltransferase activity, transferring groups other than amino-acyl groups"/>
    <property type="evidence" value="ECO:0007669"/>
    <property type="project" value="InterPro"/>
</dbReference>
<reference evidence="4" key="1">
    <citation type="submission" date="2021-12" db="EMBL/GenBank/DDBJ databases">
        <authorList>
            <person name="Martin H S."/>
        </authorList>
    </citation>
    <scope>NUCLEOTIDE SEQUENCE</scope>
</reference>
<evidence type="ECO:0000313" key="4">
    <source>
        <dbReference type="EMBL" id="CAH0724134.1"/>
    </source>
</evidence>
<dbReference type="Proteomes" id="UP000838878">
    <property type="component" value="Chromosome 4"/>
</dbReference>
<dbReference type="EMBL" id="OV170224">
    <property type="protein sequence ID" value="CAH0724134.1"/>
    <property type="molecule type" value="Genomic_DNA"/>
</dbReference>
<dbReference type="InterPro" id="IPR052728">
    <property type="entry name" value="O2_lipid_transport_reg"/>
</dbReference>
<feature type="chain" id="PRO_5035430857" description="Acyltransferase 3 domain-containing protein" evidence="2">
    <location>
        <begin position="19"/>
        <end position="628"/>
    </location>
</feature>
<organism evidence="4 5">
    <name type="scientific">Brenthis ino</name>
    <name type="common">lesser marbled fritillary</name>
    <dbReference type="NCBI Taxonomy" id="405034"/>
    <lineage>
        <taxon>Eukaryota</taxon>
        <taxon>Metazoa</taxon>
        <taxon>Ecdysozoa</taxon>
        <taxon>Arthropoda</taxon>
        <taxon>Hexapoda</taxon>
        <taxon>Insecta</taxon>
        <taxon>Pterygota</taxon>
        <taxon>Neoptera</taxon>
        <taxon>Endopterygota</taxon>
        <taxon>Lepidoptera</taxon>
        <taxon>Glossata</taxon>
        <taxon>Ditrysia</taxon>
        <taxon>Papilionoidea</taxon>
        <taxon>Nymphalidae</taxon>
        <taxon>Heliconiinae</taxon>
        <taxon>Argynnini</taxon>
        <taxon>Brenthis</taxon>
    </lineage>
</organism>
<keyword evidence="1" id="KW-0812">Transmembrane</keyword>
<feature type="transmembrane region" description="Helical" evidence="1">
    <location>
        <begin position="258"/>
        <end position="279"/>
    </location>
</feature>
<feature type="transmembrane region" description="Helical" evidence="1">
    <location>
        <begin position="151"/>
        <end position="170"/>
    </location>
</feature>
<keyword evidence="5" id="KW-1185">Reference proteome</keyword>
<feature type="domain" description="Acyltransferase 3" evidence="3">
    <location>
        <begin position="216"/>
        <end position="594"/>
    </location>
</feature>
<gene>
    <name evidence="4" type="ORF">BINO364_LOCUS9888</name>
</gene>
<feature type="transmembrane region" description="Helical" evidence="1">
    <location>
        <begin position="394"/>
        <end position="414"/>
    </location>
</feature>
<feature type="transmembrane region" description="Helical" evidence="1">
    <location>
        <begin position="366"/>
        <end position="387"/>
    </location>
</feature>
<proteinExistence type="predicted"/>